<dbReference type="EMBL" id="QGNW01000059">
    <property type="protein sequence ID" value="RVX04727.1"/>
    <property type="molecule type" value="Genomic_DNA"/>
</dbReference>
<gene>
    <name evidence="1" type="ORF">CK203_024997</name>
</gene>
<dbReference type="InterPro" id="IPR052160">
    <property type="entry name" value="Gypsy_RT_Integrase-like"/>
</dbReference>
<accession>A0A438J6Z8</accession>
<dbReference type="SUPFAM" id="SSF53098">
    <property type="entry name" value="Ribonuclease H-like"/>
    <property type="match status" value="1"/>
</dbReference>
<dbReference type="InterPro" id="IPR012337">
    <property type="entry name" value="RNaseH-like_sf"/>
</dbReference>
<evidence type="ECO:0008006" key="3">
    <source>
        <dbReference type="Google" id="ProtNLM"/>
    </source>
</evidence>
<protein>
    <recommendedName>
        <fullName evidence="3">Integrase catalytic domain-containing protein</fullName>
    </recommendedName>
</protein>
<dbReference type="PANTHER" id="PTHR47266">
    <property type="entry name" value="ENDONUCLEASE-RELATED"/>
    <property type="match status" value="1"/>
</dbReference>
<reference evidence="1 2" key="1">
    <citation type="journal article" date="2018" name="PLoS Genet.">
        <title>Population sequencing reveals clonal diversity and ancestral inbreeding in the grapevine cultivar Chardonnay.</title>
        <authorList>
            <person name="Roach M.J."/>
            <person name="Johnson D.L."/>
            <person name="Bohlmann J."/>
            <person name="van Vuuren H.J."/>
            <person name="Jones S.J."/>
            <person name="Pretorius I.S."/>
            <person name="Schmidt S.A."/>
            <person name="Borneman A.R."/>
        </authorList>
    </citation>
    <scope>NUCLEOTIDE SEQUENCE [LARGE SCALE GENOMIC DNA]</scope>
    <source>
        <strain evidence="2">cv. Chardonnay</strain>
        <tissue evidence="1">Leaf</tissue>
    </source>
</reference>
<dbReference type="Proteomes" id="UP000288805">
    <property type="component" value="Unassembled WGS sequence"/>
</dbReference>
<name>A0A438J6Z8_VITVI</name>
<sequence>MEKDCCQFIQRCPECQIHGDLIHVPPSELHALTSPWPFSVWGIDIIRKISPKSSSGHEFILVAIDYFTKWVEAASYARLTSAGVASFIRSHIICRYEVLTSLFRIEGPQTNGAVEAANKNVKRILRRMVETSRDWSEKLPFALWAYKTSFRTSTGTTPYSLVYGMKVVLPIEIEMGSLRVALEQQIPEADQAQARFDQLNLLDERRLRAADHVRAYQRKMARAFKKRVKPRPLHGVVPRGRRMVDGFRWKPILRADQCGSAKEVFGSGFPSFQSPYHPSLRYVLCLKTTLRPWDQISSSAASA</sequence>
<evidence type="ECO:0000313" key="1">
    <source>
        <dbReference type="EMBL" id="RVX04727.1"/>
    </source>
</evidence>
<comment type="caution">
    <text evidence="1">The sequence shown here is derived from an EMBL/GenBank/DDBJ whole genome shotgun (WGS) entry which is preliminary data.</text>
</comment>
<evidence type="ECO:0000313" key="2">
    <source>
        <dbReference type="Proteomes" id="UP000288805"/>
    </source>
</evidence>
<dbReference type="InterPro" id="IPR036397">
    <property type="entry name" value="RNaseH_sf"/>
</dbReference>
<proteinExistence type="predicted"/>
<organism evidence="1 2">
    <name type="scientific">Vitis vinifera</name>
    <name type="common">Grape</name>
    <dbReference type="NCBI Taxonomy" id="29760"/>
    <lineage>
        <taxon>Eukaryota</taxon>
        <taxon>Viridiplantae</taxon>
        <taxon>Streptophyta</taxon>
        <taxon>Embryophyta</taxon>
        <taxon>Tracheophyta</taxon>
        <taxon>Spermatophyta</taxon>
        <taxon>Magnoliopsida</taxon>
        <taxon>eudicotyledons</taxon>
        <taxon>Gunneridae</taxon>
        <taxon>Pentapetalae</taxon>
        <taxon>rosids</taxon>
        <taxon>Vitales</taxon>
        <taxon>Vitaceae</taxon>
        <taxon>Viteae</taxon>
        <taxon>Vitis</taxon>
    </lineage>
</organism>
<dbReference type="Gene3D" id="3.30.420.10">
    <property type="entry name" value="Ribonuclease H-like superfamily/Ribonuclease H"/>
    <property type="match status" value="2"/>
</dbReference>
<dbReference type="GO" id="GO:0003676">
    <property type="term" value="F:nucleic acid binding"/>
    <property type="evidence" value="ECO:0007669"/>
    <property type="project" value="InterPro"/>
</dbReference>
<dbReference type="AlphaFoldDB" id="A0A438J6Z8"/>